<gene>
    <name evidence="2" type="ORF">WJX73_002748</name>
</gene>
<reference evidence="2 3" key="1">
    <citation type="journal article" date="2024" name="Nat. Commun.">
        <title>Phylogenomics reveals the evolutionary origins of lichenization in chlorophyte algae.</title>
        <authorList>
            <person name="Puginier C."/>
            <person name="Libourel C."/>
            <person name="Otte J."/>
            <person name="Skaloud P."/>
            <person name="Haon M."/>
            <person name="Grisel S."/>
            <person name="Petersen M."/>
            <person name="Berrin J.G."/>
            <person name="Delaux P.M."/>
            <person name="Dal Grande F."/>
            <person name="Keller J."/>
        </authorList>
    </citation>
    <scope>NUCLEOTIDE SEQUENCE [LARGE SCALE GENOMIC DNA]</scope>
    <source>
        <strain evidence="2 3">SAG 2036</strain>
    </source>
</reference>
<feature type="region of interest" description="Disordered" evidence="1">
    <location>
        <begin position="1"/>
        <end position="155"/>
    </location>
</feature>
<evidence type="ECO:0000313" key="3">
    <source>
        <dbReference type="Proteomes" id="UP001465755"/>
    </source>
</evidence>
<protein>
    <recommendedName>
        <fullName evidence="4">VWFA domain-containing protein</fullName>
    </recommendedName>
</protein>
<organism evidence="2 3">
    <name type="scientific">Symbiochloris irregularis</name>
    <dbReference type="NCBI Taxonomy" id="706552"/>
    <lineage>
        <taxon>Eukaryota</taxon>
        <taxon>Viridiplantae</taxon>
        <taxon>Chlorophyta</taxon>
        <taxon>core chlorophytes</taxon>
        <taxon>Trebouxiophyceae</taxon>
        <taxon>Trebouxiales</taxon>
        <taxon>Trebouxiaceae</taxon>
        <taxon>Symbiochloris</taxon>
    </lineage>
</organism>
<dbReference type="EMBL" id="JALJOQ010000091">
    <property type="protein sequence ID" value="KAK9799327.1"/>
    <property type="molecule type" value="Genomic_DNA"/>
</dbReference>
<accession>A0AAW1P076</accession>
<feature type="compositionally biased region" description="Low complexity" evidence="1">
    <location>
        <begin position="95"/>
        <end position="145"/>
    </location>
</feature>
<evidence type="ECO:0000313" key="2">
    <source>
        <dbReference type="EMBL" id="KAK9799327.1"/>
    </source>
</evidence>
<evidence type="ECO:0000256" key="1">
    <source>
        <dbReference type="SAM" id="MobiDB-lite"/>
    </source>
</evidence>
<evidence type="ECO:0008006" key="4">
    <source>
        <dbReference type="Google" id="ProtNLM"/>
    </source>
</evidence>
<dbReference type="Proteomes" id="UP001465755">
    <property type="component" value="Unassembled WGS sequence"/>
</dbReference>
<name>A0AAW1P076_9CHLO</name>
<sequence>MNFRMGLASLLAAQNQGGGAPPANTQPSAPPMPGQSPGQQAGGYPSIDYNTSSFPQQQQQYGGGQSGFPTQQPSADPFNRYSQPQQQQYGGGQAGYPSQSRPQQQQQSPYGGYGQQAPQQGGFPGQQNPGQYGQQGQQQQQQQAPSGGGGLSPQQIQQKLQTIVQQNRLEAFYPPQALQSVAQRVSRVDMQSISQKYRMPMEVASSLVSLALYDTVLFCDDSGSMAFEENGERIQDLKVILQRAAEVTCLFDDDGIQVRFMNGSVEGNGIRDTVSAGNLVQQVQFNGMTPLGTSLDTKVIRPFLGTQYGAGAIAFEFAQVGKDQGAQKFLASLDNDPNIGGSIDATSYYELEAEEFKRKGVTLTPDVWLLKLLCGAIDKSLDESD</sequence>
<keyword evidence="3" id="KW-1185">Reference proteome</keyword>
<dbReference type="PANTHER" id="PTHR34706">
    <property type="entry name" value="SLR1338 PROTEIN"/>
    <property type="match status" value="1"/>
</dbReference>
<feature type="compositionally biased region" description="Low complexity" evidence="1">
    <location>
        <begin position="1"/>
        <end position="15"/>
    </location>
</feature>
<dbReference type="PANTHER" id="PTHR34706:SF2">
    <property type="entry name" value="RFEF"/>
    <property type="match status" value="1"/>
</dbReference>
<proteinExistence type="predicted"/>
<dbReference type="AlphaFoldDB" id="A0AAW1P076"/>
<comment type="caution">
    <text evidence="2">The sequence shown here is derived from an EMBL/GenBank/DDBJ whole genome shotgun (WGS) entry which is preliminary data.</text>
</comment>